<evidence type="ECO:0000313" key="7">
    <source>
        <dbReference type="EMBL" id="CAK7904964.1"/>
    </source>
</evidence>
<dbReference type="InterPro" id="IPR001680">
    <property type="entry name" value="WD40_rpt"/>
</dbReference>
<protein>
    <recommendedName>
        <fullName evidence="9">Anaphase-promoting complex subunit 4 WD40 domain-containing protein</fullName>
    </recommendedName>
</protein>
<evidence type="ECO:0000256" key="1">
    <source>
        <dbReference type="ARBA" id="ARBA00004496"/>
    </source>
</evidence>
<dbReference type="InterPro" id="IPR015943">
    <property type="entry name" value="WD40/YVTN_repeat-like_dom_sf"/>
</dbReference>
<dbReference type="Gene3D" id="2.130.10.10">
    <property type="entry name" value="YVTN repeat-like/Quinoprotein amine dehydrogenase"/>
    <property type="match status" value="2"/>
</dbReference>
<dbReference type="PANTHER" id="PTHR22842">
    <property type="entry name" value="WD40 REPEAT PROTEIN"/>
    <property type="match status" value="1"/>
</dbReference>
<dbReference type="SMART" id="SM00320">
    <property type="entry name" value="WD40"/>
    <property type="match status" value="6"/>
</dbReference>
<dbReference type="PROSITE" id="PS50082">
    <property type="entry name" value="WD_REPEATS_2"/>
    <property type="match status" value="1"/>
</dbReference>
<keyword evidence="3 6" id="KW-0853">WD repeat</keyword>
<evidence type="ECO:0000256" key="4">
    <source>
        <dbReference type="ARBA" id="ARBA00022737"/>
    </source>
</evidence>
<sequence>MEYKHLQVHKQAVNALSVIENTDYILSGCADGRLALSHIDGEIINFPKEHSGSINSIDHVDETIFTGGSLDTIIQWDMVKQTKLNRFRTDSISAQNNDVMDIKVYGDILMSCGTNCQLNFHDLKNKQGGKPVWSLKHAEDALMTFDYCPQTNFVCAGSLDGRLYSYDLRRSDVIIDTIENEKIDDVSTSILDVEIYQSYILISLENGKVQLRDLRNMAIVQEIQENRVKHKFTSKLIEDYHSDKKQYLVSGSETGSLNIWSLERKVKSRSPQIFKTSKTSPSSQAEGAILSNIGFTRSSNRLVSSGGDGSIHIWDNVI</sequence>
<dbReference type="InterPro" id="IPR051980">
    <property type="entry name" value="WD_repeat_MORG1"/>
</dbReference>
<dbReference type="Pfam" id="PF00400">
    <property type="entry name" value="WD40"/>
    <property type="match status" value="3"/>
</dbReference>
<reference evidence="7 8" key="1">
    <citation type="submission" date="2024-01" db="EMBL/GenBank/DDBJ databases">
        <authorList>
            <consortium name="Genoscope - CEA"/>
            <person name="William W."/>
        </authorList>
    </citation>
    <scope>NUCLEOTIDE SEQUENCE [LARGE SCALE GENOMIC DNA]</scope>
    <source>
        <strain evidence="7 8">29B2s-10</strain>
    </source>
</reference>
<dbReference type="EMBL" id="OZ004256">
    <property type="protein sequence ID" value="CAK7904964.1"/>
    <property type="molecule type" value="Genomic_DNA"/>
</dbReference>
<comment type="subcellular location">
    <subcellularLocation>
        <location evidence="1">Cytoplasm</location>
    </subcellularLocation>
</comment>
<evidence type="ECO:0008006" key="9">
    <source>
        <dbReference type="Google" id="ProtNLM"/>
    </source>
</evidence>
<accession>A0ABP0EBD2</accession>
<keyword evidence="4" id="KW-0677">Repeat</keyword>
<feature type="repeat" description="WD" evidence="6">
    <location>
        <begin position="283"/>
        <end position="315"/>
    </location>
</feature>
<name>A0ABP0EBD2_9ASCO</name>
<proteinExistence type="inferred from homology"/>
<keyword evidence="2" id="KW-0963">Cytoplasm</keyword>
<evidence type="ECO:0000256" key="6">
    <source>
        <dbReference type="PROSITE-ProRule" id="PRU00221"/>
    </source>
</evidence>
<dbReference type="PROSITE" id="PS00678">
    <property type="entry name" value="WD_REPEATS_1"/>
    <property type="match status" value="1"/>
</dbReference>
<gene>
    <name evidence="7" type="ORF">CAAN4_D11848</name>
</gene>
<dbReference type="SUPFAM" id="SSF50978">
    <property type="entry name" value="WD40 repeat-like"/>
    <property type="match status" value="1"/>
</dbReference>
<dbReference type="Proteomes" id="UP001497600">
    <property type="component" value="Chromosome D"/>
</dbReference>
<evidence type="ECO:0000313" key="8">
    <source>
        <dbReference type="Proteomes" id="UP001497600"/>
    </source>
</evidence>
<evidence type="ECO:0000256" key="3">
    <source>
        <dbReference type="ARBA" id="ARBA00022574"/>
    </source>
</evidence>
<keyword evidence="8" id="KW-1185">Reference proteome</keyword>
<organism evidence="7 8">
    <name type="scientific">[Candida] anglica</name>
    <dbReference type="NCBI Taxonomy" id="148631"/>
    <lineage>
        <taxon>Eukaryota</taxon>
        <taxon>Fungi</taxon>
        <taxon>Dikarya</taxon>
        <taxon>Ascomycota</taxon>
        <taxon>Saccharomycotina</taxon>
        <taxon>Pichiomycetes</taxon>
        <taxon>Debaryomycetaceae</taxon>
        <taxon>Kurtzmaniella</taxon>
    </lineage>
</organism>
<dbReference type="InterPro" id="IPR019775">
    <property type="entry name" value="WD40_repeat_CS"/>
</dbReference>
<evidence type="ECO:0000256" key="5">
    <source>
        <dbReference type="ARBA" id="ARBA00038145"/>
    </source>
</evidence>
<dbReference type="PANTHER" id="PTHR22842:SF3">
    <property type="entry name" value="WD REPEAT DOMAIN-CONTAINING PROTEIN 83"/>
    <property type="match status" value="1"/>
</dbReference>
<evidence type="ECO:0000256" key="2">
    <source>
        <dbReference type="ARBA" id="ARBA00022490"/>
    </source>
</evidence>
<dbReference type="PROSITE" id="PS50294">
    <property type="entry name" value="WD_REPEATS_REGION"/>
    <property type="match status" value="1"/>
</dbReference>
<comment type="similarity">
    <text evidence="5">Belongs to the WD repeat MORG1 family.</text>
</comment>
<dbReference type="InterPro" id="IPR036322">
    <property type="entry name" value="WD40_repeat_dom_sf"/>
</dbReference>